<dbReference type="Gene3D" id="3.40.710.10">
    <property type="entry name" value="DD-peptidase/beta-lactamase superfamily"/>
    <property type="match status" value="1"/>
</dbReference>
<dbReference type="InterPro" id="IPR012338">
    <property type="entry name" value="Beta-lactam/transpept-like"/>
</dbReference>
<reference evidence="9 10" key="1">
    <citation type="submission" date="2017-09" db="EMBL/GenBank/DDBJ databases">
        <title>Bacterial strain isolated from the female urinary microbiota.</title>
        <authorList>
            <person name="Thomas-White K."/>
            <person name="Kumar N."/>
            <person name="Forster S."/>
            <person name="Putonti C."/>
            <person name="Lawley T."/>
            <person name="Wolfe A.J."/>
        </authorList>
    </citation>
    <scope>NUCLEOTIDE SEQUENCE [LARGE SCALE GENOMIC DNA]</scope>
    <source>
        <strain evidence="9 10">UMB1301</strain>
    </source>
</reference>
<evidence type="ECO:0000256" key="7">
    <source>
        <dbReference type="HAMAP-Rule" id="MF_00313"/>
    </source>
</evidence>
<dbReference type="HAMAP" id="MF_00313">
    <property type="entry name" value="Glutaminase"/>
    <property type="match status" value="1"/>
</dbReference>
<comment type="catalytic activity">
    <reaction evidence="5 7">
        <text>L-glutamine + H2O = L-glutamate + NH4(+)</text>
        <dbReference type="Rhea" id="RHEA:15889"/>
        <dbReference type="ChEBI" id="CHEBI:15377"/>
        <dbReference type="ChEBI" id="CHEBI:28938"/>
        <dbReference type="ChEBI" id="CHEBI:29985"/>
        <dbReference type="ChEBI" id="CHEBI:58359"/>
        <dbReference type="EC" id="3.5.1.2"/>
    </reaction>
</comment>
<evidence type="ECO:0000313" key="10">
    <source>
        <dbReference type="Proteomes" id="UP000235598"/>
    </source>
</evidence>
<feature type="binding site" evidence="7">
    <location>
        <position position="206"/>
    </location>
    <ligand>
        <name>substrate</name>
    </ligand>
</feature>
<accession>A0A2N6VNC9</accession>
<dbReference type="GO" id="GO:0004359">
    <property type="term" value="F:glutaminase activity"/>
    <property type="evidence" value="ECO:0007669"/>
    <property type="project" value="UniProtKB-UniRule"/>
</dbReference>
<dbReference type="Gene3D" id="3.30.750.24">
    <property type="entry name" value="STAS domain"/>
    <property type="match status" value="1"/>
</dbReference>
<dbReference type="OrthoDB" id="9788822at2"/>
<dbReference type="PANTHER" id="PTHR12544">
    <property type="entry name" value="GLUTAMINASE"/>
    <property type="match status" value="1"/>
</dbReference>
<evidence type="ECO:0000256" key="4">
    <source>
        <dbReference type="ARBA" id="ARBA00022801"/>
    </source>
</evidence>
<evidence type="ECO:0000259" key="8">
    <source>
        <dbReference type="PROSITE" id="PS50801"/>
    </source>
</evidence>
<dbReference type="InterPro" id="IPR015868">
    <property type="entry name" value="Glutaminase"/>
</dbReference>
<keyword evidence="7" id="KW-0007">Acetylation</keyword>
<dbReference type="GO" id="GO:0006537">
    <property type="term" value="P:glutamate biosynthetic process"/>
    <property type="evidence" value="ECO:0007669"/>
    <property type="project" value="TreeGrafter"/>
</dbReference>
<feature type="binding site" evidence="7">
    <location>
        <position position="258"/>
    </location>
    <ligand>
        <name>substrate</name>
    </ligand>
</feature>
<dbReference type="InterPro" id="IPR036513">
    <property type="entry name" value="STAS_dom_sf"/>
</dbReference>
<comment type="caution">
    <text evidence="9">The sequence shown here is derived from an EMBL/GenBank/DDBJ whole genome shotgun (WGS) entry which is preliminary data.</text>
</comment>
<dbReference type="EC" id="3.5.1.2" evidence="3 7"/>
<dbReference type="GO" id="GO:0006543">
    <property type="term" value="P:L-glutamine catabolic process"/>
    <property type="evidence" value="ECO:0007669"/>
    <property type="project" value="TreeGrafter"/>
</dbReference>
<evidence type="ECO:0000256" key="5">
    <source>
        <dbReference type="ARBA" id="ARBA00049534"/>
    </source>
</evidence>
<feature type="binding site" evidence="7">
    <location>
        <position position="79"/>
    </location>
    <ligand>
        <name>substrate</name>
    </ligand>
</feature>
<dbReference type="NCBIfam" id="TIGR03814">
    <property type="entry name" value="Gln_ase"/>
    <property type="match status" value="1"/>
</dbReference>
<dbReference type="Pfam" id="PF04960">
    <property type="entry name" value="Glutaminase"/>
    <property type="match status" value="1"/>
</dbReference>
<name>A0A2N6VNC9_9MICO</name>
<evidence type="ECO:0000256" key="3">
    <source>
        <dbReference type="ARBA" id="ARBA00012918"/>
    </source>
</evidence>
<feature type="binding site" evidence="7">
    <location>
        <position position="175"/>
    </location>
    <ligand>
        <name>substrate</name>
    </ligand>
</feature>
<evidence type="ECO:0000256" key="2">
    <source>
        <dbReference type="ARBA" id="ARBA00011881"/>
    </source>
</evidence>
<comment type="subunit">
    <text evidence="2 7">Homotetramer.</text>
</comment>
<dbReference type="AlphaFoldDB" id="A0A2N6VNC9"/>
<dbReference type="Proteomes" id="UP000235598">
    <property type="component" value="Unassembled WGS sequence"/>
</dbReference>
<dbReference type="PROSITE" id="PS50801">
    <property type="entry name" value="STAS"/>
    <property type="match status" value="1"/>
</dbReference>
<evidence type="ECO:0000256" key="1">
    <source>
        <dbReference type="ARBA" id="ARBA00011076"/>
    </source>
</evidence>
<dbReference type="Pfam" id="PF01740">
    <property type="entry name" value="STAS"/>
    <property type="match status" value="1"/>
</dbReference>
<dbReference type="SUPFAM" id="SSF52091">
    <property type="entry name" value="SpoIIaa-like"/>
    <property type="match status" value="1"/>
</dbReference>
<dbReference type="RefSeq" id="WP_102238683.1">
    <property type="nucleotide sequence ID" value="NZ_PNHK01000002.1"/>
</dbReference>
<sequence length="442" mass="47551">MGTSLVAMETLASNPAYSPVTEYLRSIHIAGLQKTGGAMADYIPELANQDPNLFGLALCTPEGVVYSVGDSDKPFSIQSVSKPFVYAMALADRGLERVNESVGEEPSGDPFNSISLDEATGRPDNPMINIGAVTTHALVHSRGASRAEREKRILAGMSAFAGRELSYDDAVYESEIDKAWRNLALAALVRANDLIISDPAEVVRGYTRQCSVAVTAKDLAVMGMTLASGGVNPQTGERVVPEWVAQQVLSVMTTCGMYDAAGDWLTNVGIPAKSGVSGCIMGSLPGQMGAAAFSPPIDKFGNSVRGVDAFERMSEDLGLHMMRPPSPVLSSVLEKETDSSGRLHIHIQGSMDFSLAEKALRSILETPQNSQRIVIDFRSVPSVSLVGYKLLHAGIFELKRRGHTVTILDPNEHFADLRDEVYTSLSDIEPNEEPVDSSWFAK</sequence>
<dbReference type="InterPro" id="IPR002645">
    <property type="entry name" value="STAS_dom"/>
</dbReference>
<feature type="binding site" evidence="7">
    <location>
        <position position="182"/>
    </location>
    <ligand>
        <name>substrate</name>
    </ligand>
</feature>
<organism evidence="9 10">
    <name type="scientific">Brevibacterium paucivorans</name>
    <dbReference type="NCBI Taxonomy" id="170994"/>
    <lineage>
        <taxon>Bacteria</taxon>
        <taxon>Bacillati</taxon>
        <taxon>Actinomycetota</taxon>
        <taxon>Actinomycetes</taxon>
        <taxon>Micrococcales</taxon>
        <taxon>Brevibacteriaceae</taxon>
        <taxon>Brevibacterium</taxon>
    </lineage>
</organism>
<feature type="domain" description="STAS" evidence="8">
    <location>
        <begin position="345"/>
        <end position="419"/>
    </location>
</feature>
<dbReference type="EMBL" id="PNHK01000002">
    <property type="protein sequence ID" value="PMD05662.1"/>
    <property type="molecule type" value="Genomic_DNA"/>
</dbReference>
<dbReference type="FunFam" id="3.40.710.10:FF:000005">
    <property type="entry name" value="Glutaminase"/>
    <property type="match status" value="1"/>
</dbReference>
<dbReference type="SUPFAM" id="SSF56601">
    <property type="entry name" value="beta-lactamase/transpeptidase-like"/>
    <property type="match status" value="1"/>
</dbReference>
<evidence type="ECO:0000313" key="9">
    <source>
        <dbReference type="EMBL" id="PMD05662.1"/>
    </source>
</evidence>
<keyword evidence="4 7" id="KW-0378">Hydrolase</keyword>
<gene>
    <name evidence="7 9" type="primary">glsA</name>
    <name evidence="9" type="ORF">CJ199_06560</name>
</gene>
<evidence type="ECO:0000256" key="6">
    <source>
        <dbReference type="ARBA" id="ARBA00070405"/>
    </source>
</evidence>
<feature type="binding site" evidence="7">
    <location>
        <position position="276"/>
    </location>
    <ligand>
        <name>substrate</name>
    </ligand>
</feature>
<proteinExistence type="inferred from homology"/>
<protein>
    <recommendedName>
        <fullName evidence="6 7">Glutaminase</fullName>
        <ecNumber evidence="3 7">3.5.1.2</ecNumber>
    </recommendedName>
</protein>
<feature type="binding site" evidence="7">
    <location>
        <position position="129"/>
    </location>
    <ligand>
        <name>substrate</name>
    </ligand>
</feature>
<dbReference type="PANTHER" id="PTHR12544:SF29">
    <property type="entry name" value="GLUTAMINASE"/>
    <property type="match status" value="1"/>
</dbReference>
<comment type="similarity">
    <text evidence="1 7">Belongs to the glutaminase family.</text>
</comment>